<dbReference type="GO" id="GO:0008175">
    <property type="term" value="F:tRNA methyltransferase activity"/>
    <property type="evidence" value="ECO:0007669"/>
    <property type="project" value="TreeGrafter"/>
</dbReference>
<evidence type="ECO:0000256" key="2">
    <source>
        <dbReference type="ARBA" id="ARBA00022679"/>
    </source>
</evidence>
<organism evidence="3 4">
    <name type="scientific">Periophthalmus magnuspinnatus</name>
    <dbReference type="NCBI Taxonomy" id="409849"/>
    <lineage>
        <taxon>Eukaryota</taxon>
        <taxon>Metazoa</taxon>
        <taxon>Chordata</taxon>
        <taxon>Craniata</taxon>
        <taxon>Vertebrata</taxon>
        <taxon>Euteleostomi</taxon>
        <taxon>Actinopterygii</taxon>
        <taxon>Neopterygii</taxon>
        <taxon>Teleostei</taxon>
        <taxon>Neoteleostei</taxon>
        <taxon>Acanthomorphata</taxon>
        <taxon>Gobiaria</taxon>
        <taxon>Gobiiformes</taxon>
        <taxon>Gobioidei</taxon>
        <taxon>Gobiidae</taxon>
        <taxon>Oxudercinae</taxon>
        <taxon>Periophthalmus</taxon>
    </lineage>
</organism>
<reference evidence="3" key="1">
    <citation type="submission" date="2025-08" db="UniProtKB">
        <authorList>
            <consortium name="Ensembl"/>
        </authorList>
    </citation>
    <scope>IDENTIFICATION</scope>
</reference>
<dbReference type="STRING" id="409849.ENSPMGP00000008478"/>
<dbReference type="Gene3D" id="3.40.50.150">
    <property type="entry name" value="Vaccinia Virus protein VP39"/>
    <property type="match status" value="1"/>
</dbReference>
<dbReference type="Proteomes" id="UP000261520">
    <property type="component" value="Unplaced"/>
</dbReference>
<proteinExistence type="predicted"/>
<dbReference type="GO" id="GO:0030488">
    <property type="term" value="P:tRNA methylation"/>
    <property type="evidence" value="ECO:0007669"/>
    <property type="project" value="TreeGrafter"/>
</dbReference>
<evidence type="ECO:0000256" key="1">
    <source>
        <dbReference type="ARBA" id="ARBA00022603"/>
    </source>
</evidence>
<dbReference type="PANTHER" id="PTHR46529:SF1">
    <property type="entry name" value="TRNA WYBUTOSINE-SYNTHESIZING PROTEIN 4"/>
    <property type="match status" value="1"/>
</dbReference>
<dbReference type="Ensembl" id="ENSPMGT00000009019.1">
    <property type="protein sequence ID" value="ENSPMGP00000008478.1"/>
    <property type="gene ID" value="ENSPMGG00000007014.1"/>
</dbReference>
<evidence type="ECO:0000313" key="3">
    <source>
        <dbReference type="Ensembl" id="ENSPMGP00000008478.1"/>
    </source>
</evidence>
<keyword evidence="4" id="KW-1185">Reference proteome</keyword>
<dbReference type="SUPFAM" id="SSF53335">
    <property type="entry name" value="S-adenosyl-L-methionine-dependent methyltransferases"/>
    <property type="match status" value="1"/>
</dbReference>
<dbReference type="AlphaFoldDB" id="A0A3B3ZUT4"/>
<reference evidence="3" key="2">
    <citation type="submission" date="2025-09" db="UniProtKB">
        <authorList>
            <consortium name="Ensembl"/>
        </authorList>
    </citation>
    <scope>IDENTIFICATION</scope>
</reference>
<accession>A0A3B3ZUT4</accession>
<dbReference type="FunFam" id="3.40.50.150:FF:001200">
    <property type="match status" value="1"/>
</dbReference>
<keyword evidence="1" id="KW-0489">Methyltransferase</keyword>
<name>A0A3B3ZUT4_9GOBI</name>
<keyword evidence="2" id="KW-0808">Transferase</keyword>
<dbReference type="InterPro" id="IPR007213">
    <property type="entry name" value="Ppm1/Ppm2/Tcmp"/>
</dbReference>
<protein>
    <submittedName>
        <fullName evidence="3">Uncharacterized protein</fullName>
    </submittedName>
</protein>
<dbReference type="GO" id="GO:0031591">
    <property type="term" value="P:wybutosine biosynthetic process"/>
    <property type="evidence" value="ECO:0007669"/>
    <property type="project" value="TreeGrafter"/>
</dbReference>
<sequence length="159" mass="18066">MPLTNKKKLGKDTAVQGTNDSSVVSKVSAAAQGYFEDVYLQHFVCKVARRAPLINRGYYVRWRAVDHCVRRFLEKTSNCPKRQILSLGAGFDSLYFRLRSCRILTNAVVFEVDFPDVARRKSALINSNETLMEMLGSDDERLKGQVSLHRFDSTELIDS</sequence>
<dbReference type="InterPro" id="IPR029063">
    <property type="entry name" value="SAM-dependent_MTases_sf"/>
</dbReference>
<dbReference type="Pfam" id="PF04072">
    <property type="entry name" value="LCM"/>
    <property type="match status" value="1"/>
</dbReference>
<evidence type="ECO:0000313" key="4">
    <source>
        <dbReference type="Proteomes" id="UP000261520"/>
    </source>
</evidence>
<dbReference type="PANTHER" id="PTHR46529">
    <property type="entry name" value="TRNA WYBUTOSINE-SYNTHESIZING PROTEIN 4"/>
    <property type="match status" value="1"/>
</dbReference>